<evidence type="ECO:0008006" key="4">
    <source>
        <dbReference type="Google" id="ProtNLM"/>
    </source>
</evidence>
<dbReference type="GO" id="GO:0004061">
    <property type="term" value="F:arylformamidase activity"/>
    <property type="evidence" value="ECO:0007669"/>
    <property type="project" value="InterPro"/>
</dbReference>
<dbReference type="PANTHER" id="PTHR34861:SF10">
    <property type="entry name" value="CYCLASE"/>
    <property type="match status" value="1"/>
</dbReference>
<dbReference type="Proteomes" id="UP001172681">
    <property type="component" value="Unassembled WGS sequence"/>
</dbReference>
<dbReference type="InterPro" id="IPR007325">
    <property type="entry name" value="KFase/CYL"/>
</dbReference>
<reference evidence="2" key="1">
    <citation type="submission" date="2022-10" db="EMBL/GenBank/DDBJ databases">
        <title>Culturing micro-colonial fungi from biological soil crusts in the Mojave desert and describing Neophaeococcomyces mojavensis, and introducing the new genera and species Taxawa tesnikishii.</title>
        <authorList>
            <person name="Kurbessoian T."/>
            <person name="Stajich J.E."/>
        </authorList>
    </citation>
    <scope>NUCLEOTIDE SEQUENCE</scope>
    <source>
        <strain evidence="2">TK_35</strain>
    </source>
</reference>
<evidence type="ECO:0000313" key="3">
    <source>
        <dbReference type="Proteomes" id="UP001172681"/>
    </source>
</evidence>
<gene>
    <name evidence="2" type="ORF">H2204_003205</name>
</gene>
<dbReference type="Gene3D" id="3.50.30.50">
    <property type="entry name" value="Putative cyclase"/>
    <property type="match status" value="1"/>
</dbReference>
<comment type="similarity">
    <text evidence="1">Belongs to the Cyclase 1 superfamily.</text>
</comment>
<sequence length="341" mass="38922">MEYESTYVFPRFDDLPTVLDTPQGCLWGFYDRNNEKDQVGAINLLTPSVVKESSKEIRTGRHVQLDWPLNNQQFPGYDRKPFEHKVIDHKPLGICGFDDEVWMNTQSGSQWDGLKHDGYGEAAVFYNGLKYEDALHSHTNGTHRKAKSRDCARQTGAKGVELLDVEFSLTWYVRFYEKRDGRAPDPWTRHEIKVADLEAALQDQAGTQTRQGDILMIRSGYVKRHNEATPAEREARTSGIGKPAMGVAADEEMVHWMYDRHFAAHVGDTVAFEAWPPATNRKYSFHNWSLVWWGTPLGELWDLEKLAQECERQGRWSFFCTSAPLHVRGGVASPPCAIAIF</sequence>
<evidence type="ECO:0000256" key="1">
    <source>
        <dbReference type="ARBA" id="ARBA00007865"/>
    </source>
</evidence>
<accession>A0AA39D228</accession>
<dbReference type="InterPro" id="IPR037175">
    <property type="entry name" value="KFase_sf"/>
</dbReference>
<name>A0AA39D228_9EURO</name>
<dbReference type="Pfam" id="PF04199">
    <property type="entry name" value="Cyclase"/>
    <property type="match status" value="1"/>
</dbReference>
<dbReference type="AlphaFoldDB" id="A0AA39D228"/>
<protein>
    <recommendedName>
        <fullName evidence="4">Cyclase</fullName>
    </recommendedName>
</protein>
<keyword evidence="3" id="KW-1185">Reference proteome</keyword>
<dbReference type="EMBL" id="JAPDRN010000014">
    <property type="protein sequence ID" value="KAJ9640577.1"/>
    <property type="molecule type" value="Genomic_DNA"/>
</dbReference>
<evidence type="ECO:0000313" key="2">
    <source>
        <dbReference type="EMBL" id="KAJ9640577.1"/>
    </source>
</evidence>
<proteinExistence type="inferred from homology"/>
<dbReference type="SUPFAM" id="SSF102198">
    <property type="entry name" value="Putative cyclase"/>
    <property type="match status" value="1"/>
</dbReference>
<dbReference type="PANTHER" id="PTHR34861">
    <property type="match status" value="1"/>
</dbReference>
<organism evidence="2 3">
    <name type="scientific">Knufia peltigerae</name>
    <dbReference type="NCBI Taxonomy" id="1002370"/>
    <lineage>
        <taxon>Eukaryota</taxon>
        <taxon>Fungi</taxon>
        <taxon>Dikarya</taxon>
        <taxon>Ascomycota</taxon>
        <taxon>Pezizomycotina</taxon>
        <taxon>Eurotiomycetes</taxon>
        <taxon>Chaetothyriomycetidae</taxon>
        <taxon>Chaetothyriales</taxon>
        <taxon>Trichomeriaceae</taxon>
        <taxon>Knufia</taxon>
    </lineage>
</organism>
<comment type="caution">
    <text evidence="2">The sequence shown here is derived from an EMBL/GenBank/DDBJ whole genome shotgun (WGS) entry which is preliminary data.</text>
</comment>
<dbReference type="GO" id="GO:0019441">
    <property type="term" value="P:L-tryptophan catabolic process to kynurenine"/>
    <property type="evidence" value="ECO:0007669"/>
    <property type="project" value="InterPro"/>
</dbReference>